<dbReference type="EMBL" id="JANPWB010000010">
    <property type="protein sequence ID" value="KAJ1139028.1"/>
    <property type="molecule type" value="Genomic_DNA"/>
</dbReference>
<keyword evidence="3" id="KW-1185">Reference proteome</keyword>
<evidence type="ECO:0000313" key="3">
    <source>
        <dbReference type="Proteomes" id="UP001066276"/>
    </source>
</evidence>
<comment type="caution">
    <text evidence="2">The sequence shown here is derived from an EMBL/GenBank/DDBJ whole genome shotgun (WGS) entry which is preliminary data.</text>
</comment>
<gene>
    <name evidence="2" type="ORF">NDU88_005405</name>
</gene>
<sequence length="93" mass="10899">MSRACERWHPCRGGKKWLRPSRATAHGRSRARRPGHVHRRDDQQHGRPNPGINKRILRGHGRRGGPCLERTPRNQRGDRRSRRHQLVRGQRGV</sequence>
<evidence type="ECO:0000256" key="1">
    <source>
        <dbReference type="SAM" id="MobiDB-lite"/>
    </source>
</evidence>
<dbReference type="Proteomes" id="UP001066276">
    <property type="component" value="Chromosome 6"/>
</dbReference>
<dbReference type="AlphaFoldDB" id="A0AAV7QFK3"/>
<organism evidence="2 3">
    <name type="scientific">Pleurodeles waltl</name>
    <name type="common">Iberian ribbed newt</name>
    <dbReference type="NCBI Taxonomy" id="8319"/>
    <lineage>
        <taxon>Eukaryota</taxon>
        <taxon>Metazoa</taxon>
        <taxon>Chordata</taxon>
        <taxon>Craniata</taxon>
        <taxon>Vertebrata</taxon>
        <taxon>Euteleostomi</taxon>
        <taxon>Amphibia</taxon>
        <taxon>Batrachia</taxon>
        <taxon>Caudata</taxon>
        <taxon>Salamandroidea</taxon>
        <taxon>Salamandridae</taxon>
        <taxon>Pleurodelinae</taxon>
        <taxon>Pleurodeles</taxon>
    </lineage>
</organism>
<reference evidence="2" key="1">
    <citation type="journal article" date="2022" name="bioRxiv">
        <title>Sequencing and chromosome-scale assembly of the giantPleurodeles waltlgenome.</title>
        <authorList>
            <person name="Brown T."/>
            <person name="Elewa A."/>
            <person name="Iarovenko S."/>
            <person name="Subramanian E."/>
            <person name="Araus A.J."/>
            <person name="Petzold A."/>
            <person name="Susuki M."/>
            <person name="Suzuki K.-i.T."/>
            <person name="Hayashi T."/>
            <person name="Toyoda A."/>
            <person name="Oliveira C."/>
            <person name="Osipova E."/>
            <person name="Leigh N.D."/>
            <person name="Simon A."/>
            <person name="Yun M.H."/>
        </authorList>
    </citation>
    <scope>NUCLEOTIDE SEQUENCE</scope>
    <source>
        <strain evidence="2">20211129_DDA</strain>
        <tissue evidence="2">Liver</tissue>
    </source>
</reference>
<accession>A0AAV7QFK3</accession>
<feature type="region of interest" description="Disordered" evidence="1">
    <location>
        <begin position="1"/>
        <end position="93"/>
    </location>
</feature>
<feature type="compositionally biased region" description="Basic residues" evidence="1">
    <location>
        <begin position="10"/>
        <end position="38"/>
    </location>
</feature>
<protein>
    <submittedName>
        <fullName evidence="2">Uncharacterized protein</fullName>
    </submittedName>
</protein>
<proteinExistence type="predicted"/>
<evidence type="ECO:0000313" key="2">
    <source>
        <dbReference type="EMBL" id="KAJ1139028.1"/>
    </source>
</evidence>
<name>A0AAV7QFK3_PLEWA</name>